<sequence length="421" mass="45172">MTSNRRQFIKGGVAAFTVSFAAPAFLSDIARAQGARARNLVVLYLSGGNDALSMVVPYGNTGYYQRRPTIALPTSNVLQIGTDTSGTTVGLHPRLIGLKQVFDAGRLAVVQRSGYPNSSRSHFLGTDIWSTADPGNPSGPGWLGRYLELLPQPLDPLTGWNTVRETPRTLLSRFVGVPAIPDPRTYAFSSPNSGNEALFARQAATRIASHVPVDRPHLSFVSGTARAAFDTLDRVASVAQYAPTVTYPGTGLGSALRAVAGSMVRGIGTRVFWVQTGGFDTHASQNPNQENGAYYRLMATMDDALLAFYTDVRNQGLLSDTLVLQFSEFGRRVYENGSQGTDHGAASTMMLLGGGVNGGLYGTAPDLRDTPGNPTLESNNGDIRYQTDFRSVYARVLDSWLGTNSQSVLDGDFRNAGLTFL</sequence>
<name>A0A143PWT0_LUTPR</name>
<proteinExistence type="predicted"/>
<organism evidence="1 2">
    <name type="scientific">Luteitalea pratensis</name>
    <dbReference type="NCBI Taxonomy" id="1855912"/>
    <lineage>
        <taxon>Bacteria</taxon>
        <taxon>Pseudomonadati</taxon>
        <taxon>Acidobacteriota</taxon>
        <taxon>Vicinamibacteria</taxon>
        <taxon>Vicinamibacterales</taxon>
        <taxon>Vicinamibacteraceae</taxon>
        <taxon>Luteitalea</taxon>
    </lineage>
</organism>
<dbReference type="InterPro" id="IPR017850">
    <property type="entry name" value="Alkaline_phosphatase_core_sf"/>
</dbReference>
<protein>
    <recommendedName>
        <fullName evidence="3">DUF1501 domain-containing protein</fullName>
    </recommendedName>
</protein>
<dbReference type="EMBL" id="CP015136">
    <property type="protein sequence ID" value="AMY12821.1"/>
    <property type="molecule type" value="Genomic_DNA"/>
</dbReference>
<accession>A0A143PWT0</accession>
<evidence type="ECO:0008006" key="3">
    <source>
        <dbReference type="Google" id="ProtNLM"/>
    </source>
</evidence>
<reference evidence="2" key="2">
    <citation type="submission" date="2016-04" db="EMBL/GenBank/DDBJ databases">
        <title>First Complete Genome Sequence of a Subdivision 6 Acidobacterium.</title>
        <authorList>
            <person name="Huang S."/>
            <person name="Vieira S."/>
            <person name="Bunk B."/>
            <person name="Riedel T."/>
            <person name="Sproeer C."/>
            <person name="Overmann J."/>
        </authorList>
    </citation>
    <scope>NUCLEOTIDE SEQUENCE [LARGE SCALE GENOMIC DNA]</scope>
    <source>
        <strain evidence="2">DSM 100886 HEG_-6_39</strain>
    </source>
</reference>
<dbReference type="OrthoDB" id="9779968at2"/>
<dbReference type="PROSITE" id="PS51318">
    <property type="entry name" value="TAT"/>
    <property type="match status" value="1"/>
</dbReference>
<dbReference type="Proteomes" id="UP000076079">
    <property type="component" value="Chromosome"/>
</dbReference>
<evidence type="ECO:0000313" key="1">
    <source>
        <dbReference type="EMBL" id="AMY12821.1"/>
    </source>
</evidence>
<dbReference type="InterPro" id="IPR010869">
    <property type="entry name" value="DUF1501"/>
</dbReference>
<evidence type="ECO:0000313" key="2">
    <source>
        <dbReference type="Proteomes" id="UP000076079"/>
    </source>
</evidence>
<dbReference type="STRING" id="1855912.LuPra_06103"/>
<dbReference type="Pfam" id="PF07394">
    <property type="entry name" value="DUF1501"/>
    <property type="match status" value="1"/>
</dbReference>
<dbReference type="AlphaFoldDB" id="A0A143PWT0"/>
<dbReference type="KEGG" id="abac:LuPra_06103"/>
<keyword evidence="2" id="KW-1185">Reference proteome</keyword>
<dbReference type="RefSeq" id="WP_110174240.1">
    <property type="nucleotide sequence ID" value="NZ_CP015136.1"/>
</dbReference>
<gene>
    <name evidence="1" type="ORF">LuPra_06103</name>
</gene>
<dbReference type="PANTHER" id="PTHR43737:SF1">
    <property type="entry name" value="DUF1501 DOMAIN-CONTAINING PROTEIN"/>
    <property type="match status" value="1"/>
</dbReference>
<dbReference type="InterPro" id="IPR006311">
    <property type="entry name" value="TAT_signal"/>
</dbReference>
<reference evidence="1 2" key="1">
    <citation type="journal article" date="2016" name="Genome Announc.">
        <title>First Complete Genome Sequence of a Subdivision 6 Acidobacterium Strain.</title>
        <authorList>
            <person name="Huang S."/>
            <person name="Vieira S."/>
            <person name="Bunk B."/>
            <person name="Riedel T."/>
            <person name="Sproer C."/>
            <person name="Overmann J."/>
        </authorList>
    </citation>
    <scope>NUCLEOTIDE SEQUENCE [LARGE SCALE GENOMIC DNA]</scope>
    <source>
        <strain evidence="2">DSM 100886 HEG_-6_39</strain>
    </source>
</reference>
<dbReference type="SUPFAM" id="SSF53649">
    <property type="entry name" value="Alkaline phosphatase-like"/>
    <property type="match status" value="1"/>
</dbReference>
<dbReference type="PANTHER" id="PTHR43737">
    <property type="entry name" value="BLL7424 PROTEIN"/>
    <property type="match status" value="1"/>
</dbReference>